<feature type="region of interest" description="Disordered" evidence="1">
    <location>
        <begin position="274"/>
        <end position="293"/>
    </location>
</feature>
<feature type="region of interest" description="Disordered" evidence="1">
    <location>
        <begin position="220"/>
        <end position="268"/>
    </location>
</feature>
<sequence>MATQTSHSLLLPPSEAMRIKILDLMTEHGDEYDPTADEPFFDKIATLVEQRFGVKGLTGPDIKTRAHLASVCRDRRAPGAKMDPGSDLERAADRWIGVSSALGQGRAVANKAKHLDSRTVDSLLHAAIGTLETHHVVLSSPDAARADWQQAEVVIGIPLIMSVHREFLTTKQMDLIIQNNRNSAALIQASNGHGRTPRHTPSDTPHHALGPLEGIAAVQESSPSNHGAVAGNGEGSSRTRPGLPVLEGFTSSPSPRPEAPVMGGESYGCKPVKQRLQEAAKSHAIRESTADVHHKQWEDTYAAAMGAAKLKREMSEKEAEEQPSSSSSSSSSSSENEAPPPKKRKKKLCDDERRIKRERKEKKKKRDRKQKTLQ</sequence>
<evidence type="ECO:0000313" key="2">
    <source>
        <dbReference type="EMBL" id="EJT71132.1"/>
    </source>
</evidence>
<dbReference type="RefSeq" id="XP_009226529.1">
    <property type="nucleotide sequence ID" value="XM_009228265.1"/>
</dbReference>
<dbReference type="OrthoDB" id="5236925at2759"/>
<gene>
    <name evidence="3" type="primary">20350850</name>
    <name evidence="2" type="ORF">GGTG_10392</name>
</gene>
<reference evidence="4" key="1">
    <citation type="submission" date="2010-07" db="EMBL/GenBank/DDBJ databases">
        <title>The genome sequence of Gaeumannomyces graminis var. tritici strain R3-111a-1.</title>
        <authorList>
            <consortium name="The Broad Institute Genome Sequencing Platform"/>
            <person name="Ma L.-J."/>
            <person name="Dead R."/>
            <person name="Young S."/>
            <person name="Zeng Q."/>
            <person name="Koehrsen M."/>
            <person name="Alvarado L."/>
            <person name="Berlin A."/>
            <person name="Chapman S.B."/>
            <person name="Chen Z."/>
            <person name="Freedman E."/>
            <person name="Gellesch M."/>
            <person name="Goldberg J."/>
            <person name="Griggs A."/>
            <person name="Gujja S."/>
            <person name="Heilman E.R."/>
            <person name="Heiman D."/>
            <person name="Hepburn T."/>
            <person name="Howarth C."/>
            <person name="Jen D."/>
            <person name="Larson L."/>
            <person name="Mehta T."/>
            <person name="Neiman D."/>
            <person name="Pearson M."/>
            <person name="Roberts A."/>
            <person name="Saif S."/>
            <person name="Shea T."/>
            <person name="Shenoy N."/>
            <person name="Sisk P."/>
            <person name="Stolte C."/>
            <person name="Sykes S."/>
            <person name="Walk T."/>
            <person name="White J."/>
            <person name="Yandava C."/>
            <person name="Haas B."/>
            <person name="Nusbaum C."/>
            <person name="Birren B."/>
        </authorList>
    </citation>
    <scope>NUCLEOTIDE SEQUENCE [LARGE SCALE GENOMIC DNA]</scope>
    <source>
        <strain evidence="4">R3-111a-1</strain>
    </source>
</reference>
<name>J3PA66_GAET3</name>
<proteinExistence type="predicted"/>
<evidence type="ECO:0000313" key="3">
    <source>
        <dbReference type="EnsemblFungi" id="EJT71132"/>
    </source>
</evidence>
<dbReference type="eggNOG" id="ENOG502T539">
    <property type="taxonomic scope" value="Eukaryota"/>
</dbReference>
<dbReference type="HOGENOM" id="CLU_739768_0_0_1"/>
<feature type="compositionally biased region" description="Basic residues" evidence="1">
    <location>
        <begin position="356"/>
        <end position="374"/>
    </location>
</feature>
<dbReference type="EMBL" id="GL385400">
    <property type="protein sequence ID" value="EJT71132.1"/>
    <property type="molecule type" value="Genomic_DNA"/>
</dbReference>
<organism evidence="2">
    <name type="scientific">Gaeumannomyces tritici (strain R3-111a-1)</name>
    <name type="common">Wheat and barley take-all root rot fungus</name>
    <name type="synonym">Gaeumannomyces graminis var. tritici</name>
    <dbReference type="NCBI Taxonomy" id="644352"/>
    <lineage>
        <taxon>Eukaryota</taxon>
        <taxon>Fungi</taxon>
        <taxon>Dikarya</taxon>
        <taxon>Ascomycota</taxon>
        <taxon>Pezizomycotina</taxon>
        <taxon>Sordariomycetes</taxon>
        <taxon>Sordariomycetidae</taxon>
        <taxon>Magnaporthales</taxon>
        <taxon>Magnaporthaceae</taxon>
        <taxon>Gaeumannomyces</taxon>
    </lineage>
</organism>
<protein>
    <submittedName>
        <fullName evidence="2 3">Uncharacterized protein</fullName>
    </submittedName>
</protein>
<feature type="compositionally biased region" description="Basic and acidic residues" evidence="1">
    <location>
        <begin position="275"/>
        <end position="293"/>
    </location>
</feature>
<dbReference type="Proteomes" id="UP000006039">
    <property type="component" value="Unassembled WGS sequence"/>
</dbReference>
<dbReference type="VEuPathDB" id="FungiDB:GGTG_10392"/>
<reference evidence="2" key="3">
    <citation type="submission" date="2010-09" db="EMBL/GenBank/DDBJ databases">
        <title>Annotation of Gaeumannomyces graminis var. tritici R3-111a-1.</title>
        <authorList>
            <consortium name="The Broad Institute Genome Sequencing Platform"/>
            <person name="Ma L.-J."/>
            <person name="Dead R."/>
            <person name="Young S.K."/>
            <person name="Zeng Q."/>
            <person name="Gargeya S."/>
            <person name="Fitzgerald M."/>
            <person name="Haas B."/>
            <person name="Abouelleil A."/>
            <person name="Alvarado L."/>
            <person name="Arachchi H.M."/>
            <person name="Berlin A."/>
            <person name="Brown A."/>
            <person name="Chapman S.B."/>
            <person name="Chen Z."/>
            <person name="Dunbar C."/>
            <person name="Freedman E."/>
            <person name="Gearin G."/>
            <person name="Gellesch M."/>
            <person name="Goldberg J."/>
            <person name="Griggs A."/>
            <person name="Gujja S."/>
            <person name="Heiman D."/>
            <person name="Howarth C."/>
            <person name="Larson L."/>
            <person name="Lui A."/>
            <person name="MacDonald P.J.P."/>
            <person name="Mehta T."/>
            <person name="Montmayeur A."/>
            <person name="Murphy C."/>
            <person name="Neiman D."/>
            <person name="Pearson M."/>
            <person name="Priest M."/>
            <person name="Roberts A."/>
            <person name="Saif S."/>
            <person name="Shea T."/>
            <person name="Shenoy N."/>
            <person name="Sisk P."/>
            <person name="Stolte C."/>
            <person name="Sykes S."/>
            <person name="Yandava C."/>
            <person name="Wortman J."/>
            <person name="Nusbaum C."/>
            <person name="Birren B."/>
        </authorList>
    </citation>
    <scope>NUCLEOTIDE SEQUENCE</scope>
    <source>
        <strain evidence="2">R3-111a-1</strain>
    </source>
</reference>
<reference evidence="3" key="4">
    <citation type="journal article" date="2015" name="G3 (Bethesda)">
        <title>Genome sequences of three phytopathogenic species of the Magnaporthaceae family of fungi.</title>
        <authorList>
            <person name="Okagaki L.H."/>
            <person name="Nunes C.C."/>
            <person name="Sailsbery J."/>
            <person name="Clay B."/>
            <person name="Brown D."/>
            <person name="John T."/>
            <person name="Oh Y."/>
            <person name="Young N."/>
            <person name="Fitzgerald M."/>
            <person name="Haas B.J."/>
            <person name="Zeng Q."/>
            <person name="Young S."/>
            <person name="Adiconis X."/>
            <person name="Fan L."/>
            <person name="Levin J.Z."/>
            <person name="Mitchell T.K."/>
            <person name="Okubara P.A."/>
            <person name="Farman M.L."/>
            <person name="Kohn L.M."/>
            <person name="Birren B."/>
            <person name="Ma L.-J."/>
            <person name="Dean R.A."/>
        </authorList>
    </citation>
    <scope>NUCLEOTIDE SEQUENCE</scope>
    <source>
        <strain evidence="3">R3-111a-1</strain>
    </source>
</reference>
<evidence type="ECO:0000256" key="1">
    <source>
        <dbReference type="SAM" id="MobiDB-lite"/>
    </source>
</evidence>
<reference evidence="2" key="2">
    <citation type="submission" date="2010-07" db="EMBL/GenBank/DDBJ databases">
        <authorList>
            <consortium name="The Broad Institute Genome Sequencing Platform"/>
            <consortium name="Broad Institute Genome Sequencing Center for Infectious Disease"/>
            <person name="Ma L.-J."/>
            <person name="Dead R."/>
            <person name="Young S."/>
            <person name="Zeng Q."/>
            <person name="Koehrsen M."/>
            <person name="Alvarado L."/>
            <person name="Berlin A."/>
            <person name="Chapman S.B."/>
            <person name="Chen Z."/>
            <person name="Freedman E."/>
            <person name="Gellesch M."/>
            <person name="Goldberg J."/>
            <person name="Griggs A."/>
            <person name="Gujja S."/>
            <person name="Heilman E.R."/>
            <person name="Heiman D."/>
            <person name="Hepburn T."/>
            <person name="Howarth C."/>
            <person name="Jen D."/>
            <person name="Larson L."/>
            <person name="Mehta T."/>
            <person name="Neiman D."/>
            <person name="Pearson M."/>
            <person name="Roberts A."/>
            <person name="Saif S."/>
            <person name="Shea T."/>
            <person name="Shenoy N."/>
            <person name="Sisk P."/>
            <person name="Stolte C."/>
            <person name="Sykes S."/>
            <person name="Walk T."/>
            <person name="White J."/>
            <person name="Yandava C."/>
            <person name="Haas B."/>
            <person name="Nusbaum C."/>
            <person name="Birren B."/>
        </authorList>
    </citation>
    <scope>NUCLEOTIDE SEQUENCE</scope>
    <source>
        <strain evidence="2">R3-111a-1</strain>
    </source>
</reference>
<feature type="region of interest" description="Disordered" evidence="1">
    <location>
        <begin position="308"/>
        <end position="374"/>
    </location>
</feature>
<dbReference type="EnsemblFungi" id="EJT71132">
    <property type="protein sequence ID" value="EJT71132"/>
    <property type="gene ID" value="GGTG_10392"/>
</dbReference>
<reference evidence="3" key="5">
    <citation type="submission" date="2018-04" db="UniProtKB">
        <authorList>
            <consortium name="EnsemblFungi"/>
        </authorList>
    </citation>
    <scope>IDENTIFICATION</scope>
    <source>
        <strain evidence="3">R3-111a-1</strain>
    </source>
</reference>
<evidence type="ECO:0000313" key="4">
    <source>
        <dbReference type="Proteomes" id="UP000006039"/>
    </source>
</evidence>
<dbReference type="GeneID" id="20350850"/>
<dbReference type="AlphaFoldDB" id="J3PA66"/>
<accession>J3PA66</accession>
<feature type="compositionally biased region" description="Low complexity" evidence="1">
    <location>
        <begin position="324"/>
        <end position="334"/>
    </location>
</feature>
<keyword evidence="4" id="KW-1185">Reference proteome</keyword>